<feature type="transmembrane region" description="Helical" evidence="2">
    <location>
        <begin position="162"/>
        <end position="179"/>
    </location>
</feature>
<sequence length="412" mass="42119">MPLQRLRSGFSATLGRAGAVVSASSVLAAGVAFAVNLLMARSLGPDSRGDVALLLSVAYFVTPVTLLGVDRLVLRQGGVGPAHLGGYVLVLNVVAAAGLSIVLGWSAVVVGAVSLCGAMTVVARARALHSGHVRTFALLFVSQQAGILLTSVGLFVAGVTDWRLWALGYCLSAPVFAVVELRSALRRDALPVGRLALTLLPGAVAALVVTRVDRVLLGSLGGAYELGLYVTVATATEPVFWISQALADRRSSTAHDRTGRLAADVAVFTATSTVLSVALWFAVEPLFGPQFAPAKAFIVPLGVAGILLALYRQGVAALVRSASPRRASVVELATAAVALPVYVVAVTRWGAAGAAWGSAVVYLVGLLVSRAAGRGLAPAVPSRPVEGPVLSDPRGTVAAPALPVTQPARAEP</sequence>
<feature type="transmembrane region" description="Helical" evidence="2">
    <location>
        <begin position="20"/>
        <end position="39"/>
    </location>
</feature>
<feature type="transmembrane region" description="Helical" evidence="2">
    <location>
        <begin position="294"/>
        <end position="311"/>
    </location>
</feature>
<feature type="transmembrane region" description="Helical" evidence="2">
    <location>
        <begin position="355"/>
        <end position="373"/>
    </location>
</feature>
<comment type="caution">
    <text evidence="3">The sequence shown here is derived from an EMBL/GenBank/DDBJ whole genome shotgun (WGS) entry which is preliminary data.</text>
</comment>
<feature type="transmembrane region" description="Helical" evidence="2">
    <location>
        <begin position="191"/>
        <end position="209"/>
    </location>
</feature>
<feature type="transmembrane region" description="Helical" evidence="2">
    <location>
        <begin position="332"/>
        <end position="349"/>
    </location>
</feature>
<keyword evidence="2" id="KW-0812">Transmembrane</keyword>
<feature type="transmembrane region" description="Helical" evidence="2">
    <location>
        <begin position="51"/>
        <end position="69"/>
    </location>
</feature>
<dbReference type="OrthoDB" id="3320002at2"/>
<dbReference type="InterPro" id="IPR052556">
    <property type="entry name" value="PolySynth_Transporter"/>
</dbReference>
<keyword evidence="2" id="KW-1133">Transmembrane helix</keyword>
<evidence type="ECO:0000313" key="3">
    <source>
        <dbReference type="EMBL" id="RKT78304.1"/>
    </source>
</evidence>
<reference evidence="3 4" key="1">
    <citation type="submission" date="2018-10" db="EMBL/GenBank/DDBJ databases">
        <title>Sequencing the genomes of 1000 actinobacteria strains.</title>
        <authorList>
            <person name="Klenk H.-P."/>
        </authorList>
    </citation>
    <scope>NUCLEOTIDE SEQUENCE [LARGE SCALE GENOMIC DNA]</scope>
    <source>
        <strain evidence="3 4">DSM 44267</strain>
    </source>
</reference>
<dbReference type="PANTHER" id="PTHR43424:SF1">
    <property type="entry name" value="LOCUS PUTATIVE PROTEIN 1-RELATED"/>
    <property type="match status" value="1"/>
</dbReference>
<feature type="transmembrane region" description="Helical" evidence="2">
    <location>
        <begin position="261"/>
        <end position="282"/>
    </location>
</feature>
<protein>
    <submittedName>
        <fullName evidence="3">O-antigen/teichoic acid export membrane protein</fullName>
    </submittedName>
</protein>
<feature type="region of interest" description="Disordered" evidence="1">
    <location>
        <begin position="377"/>
        <end position="412"/>
    </location>
</feature>
<accession>A0A495XZK4</accession>
<evidence type="ECO:0000256" key="2">
    <source>
        <dbReference type="SAM" id="Phobius"/>
    </source>
</evidence>
<evidence type="ECO:0000256" key="1">
    <source>
        <dbReference type="SAM" id="MobiDB-lite"/>
    </source>
</evidence>
<feature type="transmembrane region" description="Helical" evidence="2">
    <location>
        <begin position="89"/>
        <end position="115"/>
    </location>
</feature>
<keyword evidence="2" id="KW-0472">Membrane</keyword>
<feature type="transmembrane region" description="Helical" evidence="2">
    <location>
        <begin position="215"/>
        <end position="240"/>
    </location>
</feature>
<gene>
    <name evidence="3" type="ORF">DFJ68_1747</name>
</gene>
<feature type="transmembrane region" description="Helical" evidence="2">
    <location>
        <begin position="136"/>
        <end position="156"/>
    </location>
</feature>
<name>A0A495XZK4_9MICO</name>
<dbReference type="RefSeq" id="WP_121032431.1">
    <property type="nucleotide sequence ID" value="NZ_RBXT01000001.1"/>
</dbReference>
<keyword evidence="4" id="KW-1185">Reference proteome</keyword>
<organism evidence="3 4">
    <name type="scientific">Terracoccus luteus</name>
    <dbReference type="NCBI Taxonomy" id="53356"/>
    <lineage>
        <taxon>Bacteria</taxon>
        <taxon>Bacillati</taxon>
        <taxon>Actinomycetota</taxon>
        <taxon>Actinomycetes</taxon>
        <taxon>Micrococcales</taxon>
        <taxon>Intrasporangiaceae</taxon>
        <taxon>Terracoccus</taxon>
    </lineage>
</organism>
<dbReference type="Proteomes" id="UP000278440">
    <property type="component" value="Unassembled WGS sequence"/>
</dbReference>
<dbReference type="AlphaFoldDB" id="A0A495XZK4"/>
<proteinExistence type="predicted"/>
<evidence type="ECO:0000313" key="4">
    <source>
        <dbReference type="Proteomes" id="UP000278440"/>
    </source>
</evidence>
<dbReference type="EMBL" id="RBXT01000001">
    <property type="protein sequence ID" value="RKT78304.1"/>
    <property type="molecule type" value="Genomic_DNA"/>
</dbReference>
<dbReference type="PANTHER" id="PTHR43424">
    <property type="entry name" value="LOCUS PUTATIVE PROTEIN 1-RELATED"/>
    <property type="match status" value="1"/>
</dbReference>